<dbReference type="AlphaFoldDB" id="A0AAW6T7L4"/>
<organism evidence="4 5">
    <name type="scientific">Ruicaihuangia caeni</name>
    <dbReference type="NCBI Taxonomy" id="3042517"/>
    <lineage>
        <taxon>Bacteria</taxon>
        <taxon>Bacillati</taxon>
        <taxon>Actinomycetota</taxon>
        <taxon>Actinomycetes</taxon>
        <taxon>Micrococcales</taxon>
        <taxon>Microbacteriaceae</taxon>
        <taxon>Ruicaihuangia</taxon>
    </lineage>
</organism>
<name>A0AAW6T7L4_9MICO</name>
<evidence type="ECO:0000313" key="5">
    <source>
        <dbReference type="Proteomes" id="UP001321506"/>
    </source>
</evidence>
<accession>A0AAW6T7L4</accession>
<dbReference type="Pfam" id="PF13561">
    <property type="entry name" value="adh_short_C2"/>
    <property type="match status" value="1"/>
</dbReference>
<dbReference type="CDD" id="cd05233">
    <property type="entry name" value="SDR_c"/>
    <property type="match status" value="1"/>
</dbReference>
<comment type="similarity">
    <text evidence="1">Belongs to the short-chain dehydrogenases/reductases (SDR) family.</text>
</comment>
<reference evidence="4 5" key="1">
    <citation type="submission" date="2023-04" db="EMBL/GenBank/DDBJ databases">
        <title>Klugiella caeni sp. nov. isolated from the sludge of biochemical tank.</title>
        <authorList>
            <person name="Geng K."/>
        </authorList>
    </citation>
    <scope>NUCLEOTIDE SEQUENCE [LARGE SCALE GENOMIC DNA]</scope>
    <source>
        <strain evidence="4 5">YN-L-19</strain>
    </source>
</reference>
<dbReference type="InterPro" id="IPR020904">
    <property type="entry name" value="Sc_DH/Rdtase_CS"/>
</dbReference>
<keyword evidence="5" id="KW-1185">Reference proteome</keyword>
<evidence type="ECO:0000256" key="2">
    <source>
        <dbReference type="ARBA" id="ARBA00023002"/>
    </source>
</evidence>
<dbReference type="Proteomes" id="UP001321506">
    <property type="component" value="Unassembled WGS sequence"/>
</dbReference>
<dbReference type="FunFam" id="3.40.50.720:FF:000084">
    <property type="entry name" value="Short-chain dehydrogenase reductase"/>
    <property type="match status" value="1"/>
</dbReference>
<dbReference type="InterPro" id="IPR057326">
    <property type="entry name" value="KR_dom"/>
</dbReference>
<dbReference type="SMART" id="SM00822">
    <property type="entry name" value="PKS_KR"/>
    <property type="match status" value="1"/>
</dbReference>
<dbReference type="PROSITE" id="PS00061">
    <property type="entry name" value="ADH_SHORT"/>
    <property type="match status" value="1"/>
</dbReference>
<dbReference type="PANTHER" id="PTHR42760:SF133">
    <property type="entry name" value="3-OXOACYL-[ACYL-CARRIER-PROTEIN] REDUCTASE"/>
    <property type="match status" value="1"/>
</dbReference>
<keyword evidence="2" id="KW-0560">Oxidoreductase</keyword>
<dbReference type="PRINTS" id="PR00080">
    <property type="entry name" value="SDRFAMILY"/>
</dbReference>
<feature type="domain" description="Ketoreductase" evidence="3">
    <location>
        <begin position="9"/>
        <end position="189"/>
    </location>
</feature>
<dbReference type="RefSeq" id="WP_281488474.1">
    <property type="nucleotide sequence ID" value="NZ_JASATX010000002.1"/>
</dbReference>
<sequence length="251" mass="26564">MSDDSFAGQVAIVTGGASGIGAAAVEHFARRGARVFSVDRDYQTAPAEIVAARVGTLEIETVHCDVSDEQQVAETAERIATEAGSASILVNSAGITGPQAPLWETSYDYWKQIYRVNVDGTFLMCRAVLPHLIKAGYGRVINIASMAGMEGNARSSAYSSSKSAVIGLTKSLGKELARTGVLVNAIAPTVFTTPINQKVDQDYHEYLISRIPLGRPGEVHEAAELIGFLASSRCSFSTGAVFDLSGGRAVY</sequence>
<dbReference type="PANTHER" id="PTHR42760">
    <property type="entry name" value="SHORT-CHAIN DEHYDROGENASES/REDUCTASES FAMILY MEMBER"/>
    <property type="match status" value="1"/>
</dbReference>
<dbReference type="GO" id="GO:0016616">
    <property type="term" value="F:oxidoreductase activity, acting on the CH-OH group of donors, NAD or NADP as acceptor"/>
    <property type="evidence" value="ECO:0007669"/>
    <property type="project" value="TreeGrafter"/>
</dbReference>
<dbReference type="InterPro" id="IPR036291">
    <property type="entry name" value="NAD(P)-bd_dom_sf"/>
</dbReference>
<dbReference type="PRINTS" id="PR00081">
    <property type="entry name" value="GDHRDH"/>
</dbReference>
<evidence type="ECO:0000313" key="4">
    <source>
        <dbReference type="EMBL" id="MDI2098696.1"/>
    </source>
</evidence>
<dbReference type="EMBL" id="JASATX010000002">
    <property type="protein sequence ID" value="MDI2098696.1"/>
    <property type="molecule type" value="Genomic_DNA"/>
</dbReference>
<evidence type="ECO:0000259" key="3">
    <source>
        <dbReference type="SMART" id="SM00822"/>
    </source>
</evidence>
<dbReference type="InterPro" id="IPR002347">
    <property type="entry name" value="SDR_fam"/>
</dbReference>
<dbReference type="Gene3D" id="3.40.50.720">
    <property type="entry name" value="NAD(P)-binding Rossmann-like Domain"/>
    <property type="match status" value="1"/>
</dbReference>
<comment type="caution">
    <text evidence="4">The sequence shown here is derived from an EMBL/GenBank/DDBJ whole genome shotgun (WGS) entry which is preliminary data.</text>
</comment>
<evidence type="ECO:0000256" key="1">
    <source>
        <dbReference type="ARBA" id="ARBA00006484"/>
    </source>
</evidence>
<dbReference type="SUPFAM" id="SSF51735">
    <property type="entry name" value="NAD(P)-binding Rossmann-fold domains"/>
    <property type="match status" value="1"/>
</dbReference>
<gene>
    <name evidence="4" type="ORF">QF206_06925</name>
</gene>
<protein>
    <submittedName>
        <fullName evidence="4">SDR family NAD(P)-dependent oxidoreductase</fullName>
    </submittedName>
</protein>
<proteinExistence type="inferred from homology"/>